<reference evidence="2" key="3">
    <citation type="submission" date="2022-06" db="UniProtKB">
        <authorList>
            <consortium name="EnsemblPlants"/>
        </authorList>
    </citation>
    <scope>IDENTIFICATION</scope>
</reference>
<reference evidence="2" key="2">
    <citation type="submission" date="2018-03" db="EMBL/GenBank/DDBJ databases">
        <title>The Triticum urartu genome reveals the dynamic nature of wheat genome evolution.</title>
        <authorList>
            <person name="Ling H."/>
            <person name="Ma B."/>
            <person name="Shi X."/>
            <person name="Liu H."/>
            <person name="Dong L."/>
            <person name="Sun H."/>
            <person name="Cao Y."/>
            <person name="Gao Q."/>
            <person name="Zheng S."/>
            <person name="Li Y."/>
            <person name="Yu Y."/>
            <person name="Du H."/>
            <person name="Qi M."/>
            <person name="Li Y."/>
            <person name="Yu H."/>
            <person name="Cui Y."/>
            <person name="Wang N."/>
            <person name="Chen C."/>
            <person name="Wu H."/>
            <person name="Zhao Y."/>
            <person name="Zhang J."/>
            <person name="Li Y."/>
            <person name="Zhou W."/>
            <person name="Zhang B."/>
            <person name="Hu W."/>
            <person name="Eijk M."/>
            <person name="Tang J."/>
            <person name="Witsenboer H."/>
            <person name="Zhao S."/>
            <person name="Li Z."/>
            <person name="Zhang A."/>
            <person name="Wang D."/>
            <person name="Liang C."/>
        </authorList>
    </citation>
    <scope>NUCLEOTIDE SEQUENCE [LARGE SCALE GENOMIC DNA]</scope>
    <source>
        <strain evidence="2">cv. G1812</strain>
    </source>
</reference>
<protein>
    <submittedName>
        <fullName evidence="2">Uncharacterized protein</fullName>
    </submittedName>
</protein>
<reference evidence="3" key="1">
    <citation type="journal article" date="2013" name="Nature">
        <title>Draft genome of the wheat A-genome progenitor Triticum urartu.</title>
        <authorList>
            <person name="Ling H.Q."/>
            <person name="Zhao S."/>
            <person name="Liu D."/>
            <person name="Wang J."/>
            <person name="Sun H."/>
            <person name="Zhang C."/>
            <person name="Fan H."/>
            <person name="Li D."/>
            <person name="Dong L."/>
            <person name="Tao Y."/>
            <person name="Gao C."/>
            <person name="Wu H."/>
            <person name="Li Y."/>
            <person name="Cui Y."/>
            <person name="Guo X."/>
            <person name="Zheng S."/>
            <person name="Wang B."/>
            <person name="Yu K."/>
            <person name="Liang Q."/>
            <person name="Yang W."/>
            <person name="Lou X."/>
            <person name="Chen J."/>
            <person name="Feng M."/>
            <person name="Jian J."/>
            <person name="Zhang X."/>
            <person name="Luo G."/>
            <person name="Jiang Y."/>
            <person name="Liu J."/>
            <person name="Wang Z."/>
            <person name="Sha Y."/>
            <person name="Zhang B."/>
            <person name="Wu H."/>
            <person name="Tang D."/>
            <person name="Shen Q."/>
            <person name="Xue P."/>
            <person name="Zou S."/>
            <person name="Wang X."/>
            <person name="Liu X."/>
            <person name="Wang F."/>
            <person name="Yang Y."/>
            <person name="An X."/>
            <person name="Dong Z."/>
            <person name="Zhang K."/>
            <person name="Zhang X."/>
            <person name="Luo M.C."/>
            <person name="Dvorak J."/>
            <person name="Tong Y."/>
            <person name="Wang J."/>
            <person name="Yang H."/>
            <person name="Li Z."/>
            <person name="Wang D."/>
            <person name="Zhang A."/>
            <person name="Wang J."/>
        </authorList>
    </citation>
    <scope>NUCLEOTIDE SEQUENCE</scope>
    <source>
        <strain evidence="3">cv. G1812</strain>
    </source>
</reference>
<keyword evidence="3" id="KW-1185">Reference proteome</keyword>
<proteinExistence type="predicted"/>
<gene>
    <name evidence="2" type="primary">LOC125517380</name>
</gene>
<accession>A0A8R7UTG5</accession>
<dbReference type="Proteomes" id="UP000015106">
    <property type="component" value="Chromosome 6"/>
</dbReference>
<feature type="compositionally biased region" description="Pro residues" evidence="1">
    <location>
        <begin position="48"/>
        <end position="58"/>
    </location>
</feature>
<evidence type="ECO:0000313" key="2">
    <source>
        <dbReference type="EnsemblPlants" id="TuG1812G0600002347.01.T01.cds399295"/>
    </source>
</evidence>
<dbReference type="AlphaFoldDB" id="A0A8R7UTG5"/>
<dbReference type="EnsemblPlants" id="TuG1812G0600002347.01.T01">
    <property type="protein sequence ID" value="TuG1812G0600002347.01.T01.cds399295"/>
    <property type="gene ID" value="TuG1812G0600002347.01"/>
</dbReference>
<sequence>MLSEMSHPPATSMTCVRSVLALSRVMMIGGFGLFLDPAGRPLGRRDPFSPPSCSPPPEGEIRASSPPLPLPLPLFSSSSWPCLVPWPPNGEPPPWSSSDLRCSCCCWRW</sequence>
<evidence type="ECO:0000313" key="3">
    <source>
        <dbReference type="Proteomes" id="UP000015106"/>
    </source>
</evidence>
<dbReference type="Gramene" id="TuG1812G0600002347.01.T01">
    <property type="protein sequence ID" value="TuG1812G0600002347.01.T01.cds399295"/>
    <property type="gene ID" value="TuG1812G0600002347.01"/>
</dbReference>
<feature type="region of interest" description="Disordered" evidence="1">
    <location>
        <begin position="42"/>
        <end position="67"/>
    </location>
</feature>
<name>A0A8R7UTG5_TRIUA</name>
<evidence type="ECO:0000256" key="1">
    <source>
        <dbReference type="SAM" id="MobiDB-lite"/>
    </source>
</evidence>
<organism evidence="2 3">
    <name type="scientific">Triticum urartu</name>
    <name type="common">Red wild einkorn</name>
    <name type="synonym">Crithodium urartu</name>
    <dbReference type="NCBI Taxonomy" id="4572"/>
    <lineage>
        <taxon>Eukaryota</taxon>
        <taxon>Viridiplantae</taxon>
        <taxon>Streptophyta</taxon>
        <taxon>Embryophyta</taxon>
        <taxon>Tracheophyta</taxon>
        <taxon>Spermatophyta</taxon>
        <taxon>Magnoliopsida</taxon>
        <taxon>Liliopsida</taxon>
        <taxon>Poales</taxon>
        <taxon>Poaceae</taxon>
        <taxon>BOP clade</taxon>
        <taxon>Pooideae</taxon>
        <taxon>Triticodae</taxon>
        <taxon>Triticeae</taxon>
        <taxon>Triticinae</taxon>
        <taxon>Triticum</taxon>
    </lineage>
</organism>